<reference evidence="4" key="1">
    <citation type="submission" date="2016-10" db="EMBL/GenBank/DDBJ databases">
        <authorList>
            <person name="Varghese N."/>
            <person name="Submissions S."/>
        </authorList>
    </citation>
    <scope>NUCLEOTIDE SEQUENCE [LARGE SCALE GENOMIC DNA]</scope>
    <source>
        <strain evidence="4">DSM 20524</strain>
    </source>
</reference>
<keyword evidence="4" id="KW-1185">Reference proteome</keyword>
<dbReference type="EMBL" id="FOGQ01000007">
    <property type="protein sequence ID" value="SES06675.1"/>
    <property type="molecule type" value="Genomic_DNA"/>
</dbReference>
<gene>
    <name evidence="3" type="ORF">SAMN05661109_01771</name>
</gene>
<evidence type="ECO:0000256" key="1">
    <source>
        <dbReference type="SAM" id="MobiDB-lite"/>
    </source>
</evidence>
<dbReference type="RefSeq" id="WP_092259226.1">
    <property type="nucleotide sequence ID" value="NZ_CP047199.1"/>
</dbReference>
<evidence type="ECO:0000259" key="2">
    <source>
        <dbReference type="Pfam" id="PF20148"/>
    </source>
</evidence>
<name>A0A1H9UB35_9CORY</name>
<dbReference type="Pfam" id="PF05593">
    <property type="entry name" value="RHS_repeat"/>
    <property type="match status" value="1"/>
</dbReference>
<dbReference type="PANTHER" id="PTHR32305:SF15">
    <property type="entry name" value="PROTEIN RHSA-RELATED"/>
    <property type="match status" value="1"/>
</dbReference>
<dbReference type="InterPro" id="IPR006530">
    <property type="entry name" value="YD"/>
</dbReference>
<dbReference type="InterPro" id="IPR050708">
    <property type="entry name" value="T6SS_VgrG/RHS"/>
</dbReference>
<feature type="region of interest" description="Disordered" evidence="1">
    <location>
        <begin position="1463"/>
        <end position="1493"/>
    </location>
</feature>
<dbReference type="InterPro" id="IPR022385">
    <property type="entry name" value="Rhs_assc_core"/>
</dbReference>
<dbReference type="Proteomes" id="UP000198929">
    <property type="component" value="Unassembled WGS sequence"/>
</dbReference>
<dbReference type="Pfam" id="PF20148">
    <property type="entry name" value="DUF6531"/>
    <property type="match status" value="1"/>
</dbReference>
<feature type="domain" description="DUF6531" evidence="2">
    <location>
        <begin position="367"/>
        <end position="438"/>
    </location>
</feature>
<accession>A0A1H9UB35</accession>
<dbReference type="NCBIfam" id="TIGR03696">
    <property type="entry name" value="Rhs_assc_core"/>
    <property type="match status" value="1"/>
</dbReference>
<protein>
    <submittedName>
        <fullName evidence="3">RHS repeat-associated core domain-containing protein</fullName>
    </submittedName>
</protein>
<evidence type="ECO:0000313" key="4">
    <source>
        <dbReference type="Proteomes" id="UP000198929"/>
    </source>
</evidence>
<dbReference type="STRING" id="1121357.SAMN05661109_01771"/>
<dbReference type="PANTHER" id="PTHR32305">
    <property type="match status" value="1"/>
</dbReference>
<dbReference type="Gene3D" id="2.180.10.10">
    <property type="entry name" value="RHS repeat-associated core"/>
    <property type="match status" value="3"/>
</dbReference>
<evidence type="ECO:0000313" key="3">
    <source>
        <dbReference type="EMBL" id="SES06675.1"/>
    </source>
</evidence>
<sequence length="1773" mass="188008">MISFWGGSPSAIATVSAEWTRFGKAAEQAADDFRAVNDAGFDGTEGEKYARIVHADFPEDLDTTGDAHSAVGRALMNYSEILQAKTTQMSTLMNTARVTHGAHRSAVAAYNTAEANAIRARATATAATATALGSALIPGVNAVTASAAATAQSEAAAAEAAFAAAKTEYHAVNKTWLGHLESAAGIKRALVAEVEVVVADIDRQTQERFAPNKNWLQRAGVALDNWFDDNAEWLKTAAGVLAGVAAVVSFFFPPAGMVLGAASLLLTVGLAATGNQSWTEVLIDVGLSVIPFGRAFKAAKGTRAGKNIANAVDRATPKSVRNGLKNIQSARHGVAENMMRRADAARGPHGADTWKSRAYDRMAQAIDPVDIATGAMVHEHTDVLIPGTLPLIVDRTAYSSHNVGWALGPQWVSRLDVRIEVTDDHVYMLTPTGAMIAFPSAPTDGSEVQGDGRPWLLSYSDGAYRVRDVAQGVTYVFAVAGSADTLDHDGPLPDQSPAVDGSYVGVGIPTGSLADDFGLGIEVGISSMIHHTGHRIDYFYDQATGHMVQMRRSDDTRLDIVWDAAVDRAASVWVSNPTTHPDDQPMRLISYEYDPLGRLVRVVNSNAGSLRYYYNDAGLNCGWTDRNGVSYHHVYDTSGRVVAQAGTGGIYANAVVYLTDEGTDAPAGGTVSVTIETVRELDGDPLEIGDDGVPEILERLQTLPLVEALKEHGLSGVGLTGRGRTGSRDNESWTIDPALLHDEVLGQLRPTVYRSTVHGDVWRVISAEGGVTDQTFDEHHAVTSVTNSAGATTTTRFDEYGSVVEVTYPDGTSTHVEPGSWGAPVRVVGRDGQVTEYEVDGCGLTTGVVDPTGARVSMDYEIRPSGAVLSVTTNPEGLTTTVECDDAGRQLAVVDPAGRRSSVVRDVRGLVTESMDPEGHATTIAYSPEGWPMVVTHPDGSAVSVTYDGEGNRLSVTNEIGVTSTTQYTVMDTPVATTDASGATTRLRYNSQLEPVALTNADNNTWSYEYDRDGMIVREVDYNGIVTESSLSADGLVSTTITPAGVTTTVRNPLGLVEEIIDGAGSTVLSYDHLGRVDTIINRDTTVSYVRDDYGRMVGETVTLASGESTSYSVSLTATGLVASHEIGLPGGGSVTTAFEHSEVGEIASSAIAHVAGGLSVGVPVADITYGRGVGGQRDRISVGSLVRSFEYDVRGRLVADRTGVLDSRAQAGVRGVVGRDFSWRADTVLTSISDQLRGSTVFDVDVLGRVTGVRRDASGRGDSSSSAVVSGRLGHPENTAATAAVTESYGFSAAGVLSSIAAPTGGAVTGAAGTGVSSVSPASSGLDAQVEFAGTMPTRVGRTTYTYDKAGRVVQTVTKRVSRKPLVKRFYYATSGQPMGFDSSDQSGVGFRYVYDGLGRRVAKEQIDTTTGEVTGRTVFGHVGDQLVAEQATVGKDAGRGFVWVQDPATGETTGQITLTNAKAGGVAGGGSRPAAGAESDGRGRPAAGGVRDWDQDRVDAEFFALVGDLVGAPHEIVDPVSGQVVGRSSQTLYGQRSWRGEQASPLLFAGQYYDEESGWAYNRFRYYSPEAGVYNAQDPLGVSPRVASAQGYVDHAGIRIDFFGLHDCPASKLTGFSDRDTEVFNDVRKRLLGHRDTVIERWNNGEIDLSESQERHIKDTLKQGRWPRSMHRGTALDMELKGLVESDRVLKQKYGVQYAVQGQKGADFIFTLPDSGTQVWMDLTTPGQWSTHVRKYGTIEGIPTDLQLIGYQNAGFAGMEDFYGTVAAAGV</sequence>
<dbReference type="NCBIfam" id="TIGR01643">
    <property type="entry name" value="YD_repeat_2x"/>
    <property type="match status" value="4"/>
</dbReference>
<dbReference type="InterPro" id="IPR031325">
    <property type="entry name" value="RHS_repeat"/>
</dbReference>
<organism evidence="3 4">
    <name type="scientific">Corynebacterium cystitidis DSM 20524</name>
    <dbReference type="NCBI Taxonomy" id="1121357"/>
    <lineage>
        <taxon>Bacteria</taxon>
        <taxon>Bacillati</taxon>
        <taxon>Actinomycetota</taxon>
        <taxon>Actinomycetes</taxon>
        <taxon>Mycobacteriales</taxon>
        <taxon>Corynebacteriaceae</taxon>
        <taxon>Corynebacterium</taxon>
    </lineage>
</organism>
<dbReference type="InterPro" id="IPR045351">
    <property type="entry name" value="DUF6531"/>
</dbReference>
<proteinExistence type="predicted"/>